<name>A0A0X2NNK9_9CORY</name>
<evidence type="ECO:0000256" key="3">
    <source>
        <dbReference type="ARBA" id="ARBA00022741"/>
    </source>
</evidence>
<evidence type="ECO:0000259" key="5">
    <source>
        <dbReference type="PROSITE" id="PS50893"/>
    </source>
</evidence>
<dbReference type="Gene3D" id="3.40.50.300">
    <property type="entry name" value="P-loop containing nucleotide triphosphate hydrolases"/>
    <property type="match status" value="1"/>
</dbReference>
<accession>A0A0X2NNK9</accession>
<dbReference type="GO" id="GO:0016887">
    <property type="term" value="F:ATP hydrolysis activity"/>
    <property type="evidence" value="ECO:0007669"/>
    <property type="project" value="InterPro"/>
</dbReference>
<keyword evidence="4" id="KW-0067">ATP-binding</keyword>
<gene>
    <name evidence="6" type="ORF">CVAR292_01641</name>
</gene>
<organism evidence="6 7">
    <name type="scientific">Corynebacterium variabile</name>
    <dbReference type="NCBI Taxonomy" id="1727"/>
    <lineage>
        <taxon>Bacteria</taxon>
        <taxon>Bacillati</taxon>
        <taxon>Actinomycetota</taxon>
        <taxon>Actinomycetes</taxon>
        <taxon>Mycobacteriales</taxon>
        <taxon>Corynebacteriaceae</taxon>
        <taxon>Corynebacterium</taxon>
    </lineage>
</organism>
<keyword evidence="2" id="KW-0813">Transport</keyword>
<protein>
    <submittedName>
        <fullName evidence="6">ABC-type Mn/Zn transport systems, ATPase component</fullName>
    </submittedName>
</protein>
<dbReference type="OrthoDB" id="5296765at2"/>
<evidence type="ECO:0000256" key="1">
    <source>
        <dbReference type="ARBA" id="ARBA00005417"/>
    </source>
</evidence>
<evidence type="ECO:0000313" key="7">
    <source>
        <dbReference type="Proteomes" id="UP000182498"/>
    </source>
</evidence>
<reference evidence="7" key="1">
    <citation type="submission" date="2015-11" db="EMBL/GenBank/DDBJ databases">
        <authorList>
            <person name="Dugat-Bony E."/>
        </authorList>
    </citation>
    <scope>NUCLEOTIDE SEQUENCE [LARGE SCALE GENOMIC DNA]</scope>
    <source>
        <strain evidence="7">Mu292</strain>
    </source>
</reference>
<comment type="similarity">
    <text evidence="1">Belongs to the ABC transporter superfamily.</text>
</comment>
<dbReference type="PANTHER" id="PTHR42734">
    <property type="entry name" value="METAL TRANSPORT SYSTEM ATP-BINDING PROTEIN TM_0124-RELATED"/>
    <property type="match status" value="1"/>
</dbReference>
<dbReference type="EMBL" id="FAUH01000010">
    <property type="protein sequence ID" value="CUU66301.1"/>
    <property type="molecule type" value="Genomic_DNA"/>
</dbReference>
<dbReference type="InterPro" id="IPR003593">
    <property type="entry name" value="AAA+_ATPase"/>
</dbReference>
<dbReference type="PANTHER" id="PTHR42734:SF5">
    <property type="entry name" value="IRON TRANSPORT SYSTEM ATP-BINDING PROTEIN HI_0361-RELATED"/>
    <property type="match status" value="1"/>
</dbReference>
<dbReference type="Proteomes" id="UP000182498">
    <property type="component" value="Unassembled WGS sequence"/>
</dbReference>
<keyword evidence="3" id="KW-0547">Nucleotide-binding</keyword>
<dbReference type="InterPro" id="IPR050153">
    <property type="entry name" value="Metal_Ion_Import_ABC"/>
</dbReference>
<dbReference type="GO" id="GO:0005524">
    <property type="term" value="F:ATP binding"/>
    <property type="evidence" value="ECO:0007669"/>
    <property type="project" value="UniProtKB-KW"/>
</dbReference>
<dbReference type="SMART" id="SM00382">
    <property type="entry name" value="AAA"/>
    <property type="match status" value="1"/>
</dbReference>
<dbReference type="AlphaFoldDB" id="A0A0X2NNK9"/>
<dbReference type="SUPFAM" id="SSF52540">
    <property type="entry name" value="P-loop containing nucleoside triphosphate hydrolases"/>
    <property type="match status" value="1"/>
</dbReference>
<dbReference type="RefSeq" id="WP_073884132.1">
    <property type="nucleotide sequence ID" value="NZ_FAUH01000010.1"/>
</dbReference>
<evidence type="ECO:0000256" key="2">
    <source>
        <dbReference type="ARBA" id="ARBA00022448"/>
    </source>
</evidence>
<evidence type="ECO:0000313" key="6">
    <source>
        <dbReference type="EMBL" id="CUU66301.1"/>
    </source>
</evidence>
<dbReference type="InterPro" id="IPR003439">
    <property type="entry name" value="ABC_transporter-like_ATP-bd"/>
</dbReference>
<feature type="domain" description="ABC transporter" evidence="5">
    <location>
        <begin position="5"/>
        <end position="231"/>
    </location>
</feature>
<evidence type="ECO:0000256" key="4">
    <source>
        <dbReference type="ARBA" id="ARBA00022840"/>
    </source>
</evidence>
<sequence length="231" mass="24614">MRETVSLHDACHSYGRNPGSGHGHSLSLDHVTVAFPVGSVTALTGPNGCGKSTLLGLLAGTLPPSHGRITGRPDNICIVPQHSQTPELFPVTVRDTVAMGRWYWAGGRSRHSILRYLPYARRLNRSDHTAIHLAMERTGITDLADRTLADLSGGQRQRTLIAQGLAQEAPLLLLDEPLSAVDAATADLISRAIAEEKDAGVTVIIATHDCDQATAADRVVTLDRGRIVAVG</sequence>
<keyword evidence="7" id="KW-1185">Reference proteome</keyword>
<dbReference type="Pfam" id="PF00005">
    <property type="entry name" value="ABC_tran"/>
    <property type="match status" value="1"/>
</dbReference>
<dbReference type="InterPro" id="IPR027417">
    <property type="entry name" value="P-loop_NTPase"/>
</dbReference>
<proteinExistence type="inferred from homology"/>
<dbReference type="PROSITE" id="PS50893">
    <property type="entry name" value="ABC_TRANSPORTER_2"/>
    <property type="match status" value="1"/>
</dbReference>